<evidence type="ECO:0000256" key="2">
    <source>
        <dbReference type="ARBA" id="ARBA00006448"/>
    </source>
</evidence>
<dbReference type="KEGG" id="faf:OE104_02700"/>
<dbReference type="InterPro" id="IPR007353">
    <property type="entry name" value="DUF421"/>
</dbReference>
<dbReference type="PANTHER" id="PTHR34582:SF6">
    <property type="entry name" value="UPF0702 TRANSMEMBRANE PROTEIN YCAP"/>
    <property type="match status" value="1"/>
</dbReference>
<dbReference type="Pfam" id="PF04239">
    <property type="entry name" value="DUF421"/>
    <property type="match status" value="1"/>
</dbReference>
<evidence type="ECO:0000256" key="6">
    <source>
        <dbReference type="ARBA" id="ARBA00023136"/>
    </source>
</evidence>
<comment type="subcellular location">
    <subcellularLocation>
        <location evidence="1">Cell membrane</location>
        <topology evidence="1">Multi-pass membrane protein</topology>
    </subcellularLocation>
</comment>
<keyword evidence="3" id="KW-1003">Cell membrane</keyword>
<evidence type="ECO:0000313" key="9">
    <source>
        <dbReference type="EMBL" id="WAA10266.1"/>
    </source>
</evidence>
<gene>
    <name evidence="9" type="ORF">OE104_02700</name>
</gene>
<dbReference type="PANTHER" id="PTHR34582">
    <property type="entry name" value="UPF0702 TRANSMEMBRANE PROTEIN YCAP"/>
    <property type="match status" value="1"/>
</dbReference>
<keyword evidence="5 7" id="KW-1133">Transmembrane helix</keyword>
<feature type="transmembrane region" description="Helical" evidence="7">
    <location>
        <begin position="32"/>
        <end position="51"/>
    </location>
</feature>
<dbReference type="InterPro" id="IPR023090">
    <property type="entry name" value="UPF0702_alpha/beta_dom_sf"/>
</dbReference>
<evidence type="ECO:0000256" key="1">
    <source>
        <dbReference type="ARBA" id="ARBA00004651"/>
    </source>
</evidence>
<evidence type="ECO:0000256" key="4">
    <source>
        <dbReference type="ARBA" id="ARBA00022692"/>
    </source>
</evidence>
<feature type="domain" description="YetF C-terminal" evidence="8">
    <location>
        <begin position="81"/>
        <end position="200"/>
    </location>
</feature>
<keyword evidence="4 7" id="KW-0812">Transmembrane</keyword>
<evidence type="ECO:0000256" key="5">
    <source>
        <dbReference type="ARBA" id="ARBA00022989"/>
    </source>
</evidence>
<evidence type="ECO:0000313" key="10">
    <source>
        <dbReference type="Proteomes" id="UP001164718"/>
    </source>
</evidence>
<keyword evidence="6 7" id="KW-0472">Membrane</keyword>
<evidence type="ECO:0000256" key="3">
    <source>
        <dbReference type="ARBA" id="ARBA00022475"/>
    </source>
</evidence>
<dbReference type="Proteomes" id="UP001164718">
    <property type="component" value="Chromosome"/>
</dbReference>
<organism evidence="9 10">
    <name type="scientific">Fervidibacillus albus</name>
    <dbReference type="NCBI Taxonomy" id="2980026"/>
    <lineage>
        <taxon>Bacteria</taxon>
        <taxon>Bacillati</taxon>
        <taxon>Bacillota</taxon>
        <taxon>Bacilli</taxon>
        <taxon>Bacillales</taxon>
        <taxon>Bacillaceae</taxon>
        <taxon>Fervidibacillus</taxon>
    </lineage>
</organism>
<dbReference type="Gene3D" id="3.30.240.20">
    <property type="entry name" value="bsu07140 like domains"/>
    <property type="match status" value="2"/>
</dbReference>
<dbReference type="RefSeq" id="WP_275418051.1">
    <property type="nucleotide sequence ID" value="NZ_CP106878.1"/>
</dbReference>
<sequence>MIYGTIIVRTIILYGVITIAFRLMGKREVGELGIIDLVVFVMIAEMAVMSIENSEESMFRSLVPIVVLFIIQFFSSFFSLKSRRFRQYVDGEPSIIIKDGKINEKEMRKQRYNFDDLLMQLRQKDIWNLHEVKYAFLEPTGRLSILKKEDEQNGFAIPLILDGKLQREKLKEIGKSETWLFERLKEKGYRNIDRIAICNYVDGQLFIDEMDE</sequence>
<feature type="transmembrane region" description="Helical" evidence="7">
    <location>
        <begin position="57"/>
        <end position="78"/>
    </location>
</feature>
<dbReference type="AlphaFoldDB" id="A0A9E8LVH9"/>
<dbReference type="GO" id="GO:0005886">
    <property type="term" value="C:plasma membrane"/>
    <property type="evidence" value="ECO:0007669"/>
    <property type="project" value="UniProtKB-SubCell"/>
</dbReference>
<evidence type="ECO:0000256" key="7">
    <source>
        <dbReference type="SAM" id="Phobius"/>
    </source>
</evidence>
<reference evidence="9" key="1">
    <citation type="submission" date="2022-09" db="EMBL/GenBank/DDBJ databases">
        <title>Complete Genomes of Fervidibacillus albus and Fervidibacillus halotolerans isolated from tidal flat sediments.</title>
        <authorList>
            <person name="Kwon K.K."/>
            <person name="Yang S.-H."/>
            <person name="Park M.J."/>
            <person name="Oh H.-M."/>
        </authorList>
    </citation>
    <scope>NUCLEOTIDE SEQUENCE</scope>
    <source>
        <strain evidence="9">MEBiC13591</strain>
    </source>
</reference>
<keyword evidence="10" id="KW-1185">Reference proteome</keyword>
<evidence type="ECO:0000259" key="8">
    <source>
        <dbReference type="Pfam" id="PF04239"/>
    </source>
</evidence>
<dbReference type="EMBL" id="CP106878">
    <property type="protein sequence ID" value="WAA10266.1"/>
    <property type="molecule type" value="Genomic_DNA"/>
</dbReference>
<comment type="similarity">
    <text evidence="2">Belongs to the UPF0702 family.</text>
</comment>
<protein>
    <submittedName>
        <fullName evidence="9">DUF421 domain-containing protein</fullName>
    </submittedName>
</protein>
<feature type="transmembrane region" description="Helical" evidence="7">
    <location>
        <begin position="6"/>
        <end position="25"/>
    </location>
</feature>
<accession>A0A9E8LVH9</accession>
<name>A0A9E8LVH9_9BACI</name>
<proteinExistence type="inferred from homology"/>